<dbReference type="SMART" id="SM01012">
    <property type="entry name" value="ANTAR"/>
    <property type="match status" value="1"/>
</dbReference>
<dbReference type="HOGENOM" id="CLU_000445_65_0_9"/>
<dbReference type="PIRSF" id="PIRSF036382">
    <property type="entry name" value="RR_antiterm"/>
    <property type="match status" value="1"/>
</dbReference>
<dbReference type="Gene3D" id="3.40.50.2300">
    <property type="match status" value="1"/>
</dbReference>
<protein>
    <recommendedName>
        <fullName evidence="1">Stage 0 sporulation protein A homolog</fullName>
    </recommendedName>
</protein>
<gene>
    <name evidence="6" type="ordered locus">Dtox_3761</name>
</gene>
<keyword evidence="7" id="KW-1185">Reference proteome</keyword>
<accession>C8VX72</accession>
<feature type="domain" description="ANTAR" evidence="5">
    <location>
        <begin position="128"/>
        <end position="189"/>
    </location>
</feature>
<dbReference type="InterPro" id="IPR001789">
    <property type="entry name" value="Sig_transdc_resp-reg_receiver"/>
</dbReference>
<dbReference type="Proteomes" id="UP000002217">
    <property type="component" value="Chromosome"/>
</dbReference>
<comment type="function">
    <text evidence="2">May play the central regulatory role in sporulation. It may be an element of the effector pathway responsible for the activation of sporulation genes in response to nutritional stress. Spo0A may act in concert with spo0H (a sigma factor) to control the expression of some genes that are critical to the sporulation process.</text>
</comment>
<dbReference type="EMBL" id="CP001720">
    <property type="protein sequence ID" value="ACV64468.1"/>
    <property type="molecule type" value="Genomic_DNA"/>
</dbReference>
<dbReference type="GO" id="GO:0000160">
    <property type="term" value="P:phosphorelay signal transduction system"/>
    <property type="evidence" value="ECO:0007669"/>
    <property type="project" value="InterPro"/>
</dbReference>
<dbReference type="SMART" id="SM00448">
    <property type="entry name" value="REC"/>
    <property type="match status" value="1"/>
</dbReference>
<dbReference type="InterPro" id="IPR005561">
    <property type="entry name" value="ANTAR"/>
</dbReference>
<comment type="caution">
    <text evidence="3">Lacks conserved residue(s) required for the propagation of feature annotation.</text>
</comment>
<dbReference type="Pfam" id="PF03861">
    <property type="entry name" value="ANTAR"/>
    <property type="match status" value="1"/>
</dbReference>
<dbReference type="GO" id="GO:0003723">
    <property type="term" value="F:RNA binding"/>
    <property type="evidence" value="ECO:0007669"/>
    <property type="project" value="InterPro"/>
</dbReference>
<evidence type="ECO:0000313" key="7">
    <source>
        <dbReference type="Proteomes" id="UP000002217"/>
    </source>
</evidence>
<organism evidence="6 7">
    <name type="scientific">Desulfofarcimen acetoxidans (strain ATCC 49208 / DSM 771 / KCTC 5769 / VKM B-1644 / 5575)</name>
    <name type="common">Desulfotomaculum acetoxidans</name>
    <dbReference type="NCBI Taxonomy" id="485916"/>
    <lineage>
        <taxon>Bacteria</taxon>
        <taxon>Bacillati</taxon>
        <taxon>Bacillota</taxon>
        <taxon>Clostridia</taxon>
        <taxon>Eubacteriales</taxon>
        <taxon>Peptococcaceae</taxon>
        <taxon>Desulfofarcimen</taxon>
    </lineage>
</organism>
<feature type="domain" description="Response regulatory" evidence="4">
    <location>
        <begin position="8"/>
        <end position="122"/>
    </location>
</feature>
<evidence type="ECO:0000313" key="6">
    <source>
        <dbReference type="EMBL" id="ACV64468.1"/>
    </source>
</evidence>
<evidence type="ECO:0000256" key="2">
    <source>
        <dbReference type="ARBA" id="ARBA00024867"/>
    </source>
</evidence>
<reference evidence="6 7" key="1">
    <citation type="journal article" date="2009" name="Stand. Genomic Sci.">
        <title>Complete genome sequence of Desulfotomaculum acetoxidans type strain (5575).</title>
        <authorList>
            <person name="Spring S."/>
            <person name="Lapidus A."/>
            <person name="Schroder M."/>
            <person name="Gleim D."/>
            <person name="Sims D."/>
            <person name="Meincke L."/>
            <person name="Glavina Del Rio T."/>
            <person name="Tice H."/>
            <person name="Copeland A."/>
            <person name="Cheng J.F."/>
            <person name="Lucas S."/>
            <person name="Chen F."/>
            <person name="Nolan M."/>
            <person name="Bruce D."/>
            <person name="Goodwin L."/>
            <person name="Pitluck S."/>
            <person name="Ivanova N."/>
            <person name="Mavromatis K."/>
            <person name="Mikhailova N."/>
            <person name="Pati A."/>
            <person name="Chen A."/>
            <person name="Palaniappan K."/>
            <person name="Land M."/>
            <person name="Hauser L."/>
            <person name="Chang Y.J."/>
            <person name="Jeffries C.D."/>
            <person name="Chain P."/>
            <person name="Saunders E."/>
            <person name="Brettin T."/>
            <person name="Detter J.C."/>
            <person name="Goker M."/>
            <person name="Bristow J."/>
            <person name="Eisen J.A."/>
            <person name="Markowitz V."/>
            <person name="Hugenholtz P."/>
            <person name="Kyrpides N.C."/>
            <person name="Klenk H.P."/>
            <person name="Han C."/>
        </authorList>
    </citation>
    <scope>NUCLEOTIDE SEQUENCE [LARGE SCALE GENOMIC DNA]</scope>
    <source>
        <strain evidence="7">ATCC 49208 / DSM 771 / VKM B-1644</strain>
    </source>
</reference>
<sequence length="194" mass="21749">MYSMGEQRIVLVAKDTAWRNNIKSILNRSGYYVVGEAGDGLTALKMIRSRQPELVIMEPLLPGMDGLEVARIVHEDKLAPVVLIASTSQADLVEKAKRANVFAFLVSPIEETTLVPTIELTITKYKELVKLESQVAELKETLETRKVVERAKGILMEKHGLNESEAFNRMRKQSMNKRVSMRVIADAIILANNL</sequence>
<evidence type="ECO:0000259" key="5">
    <source>
        <dbReference type="PROSITE" id="PS50921"/>
    </source>
</evidence>
<dbReference type="InterPro" id="IPR008327">
    <property type="entry name" value="Sig_transdc_resp-reg_antiterm"/>
</dbReference>
<dbReference type="PROSITE" id="PS50110">
    <property type="entry name" value="RESPONSE_REGULATORY"/>
    <property type="match status" value="1"/>
</dbReference>
<dbReference type="InterPro" id="IPR036388">
    <property type="entry name" value="WH-like_DNA-bd_sf"/>
</dbReference>
<dbReference type="PANTHER" id="PTHR43367">
    <property type="match status" value="1"/>
</dbReference>
<dbReference type="STRING" id="485916.Dtox_3761"/>
<dbReference type="SUPFAM" id="SSF52172">
    <property type="entry name" value="CheY-like"/>
    <property type="match status" value="1"/>
</dbReference>
<dbReference type="Gene3D" id="1.10.10.10">
    <property type="entry name" value="Winged helix-like DNA-binding domain superfamily/Winged helix DNA-binding domain"/>
    <property type="match status" value="1"/>
</dbReference>
<evidence type="ECO:0000259" key="4">
    <source>
        <dbReference type="PROSITE" id="PS50110"/>
    </source>
</evidence>
<dbReference type="PROSITE" id="PS50921">
    <property type="entry name" value="ANTAR"/>
    <property type="match status" value="1"/>
</dbReference>
<name>C8VX72_DESAS</name>
<dbReference type="PANTHER" id="PTHR43367:SF1">
    <property type="entry name" value="TWO-COMPONENT RESPONSE REGULATOR-LIKE APRR6-RELATED"/>
    <property type="match status" value="1"/>
</dbReference>
<dbReference type="KEGG" id="dae:Dtox_3761"/>
<evidence type="ECO:0000256" key="3">
    <source>
        <dbReference type="PROSITE-ProRule" id="PRU00169"/>
    </source>
</evidence>
<dbReference type="AlphaFoldDB" id="C8VX72"/>
<proteinExistence type="predicted"/>
<dbReference type="InterPro" id="IPR011006">
    <property type="entry name" value="CheY-like_superfamily"/>
</dbReference>
<dbReference type="Pfam" id="PF00072">
    <property type="entry name" value="Response_reg"/>
    <property type="match status" value="1"/>
</dbReference>
<dbReference type="eggNOG" id="COG3707">
    <property type="taxonomic scope" value="Bacteria"/>
</dbReference>
<evidence type="ECO:0000256" key="1">
    <source>
        <dbReference type="ARBA" id="ARBA00018672"/>
    </source>
</evidence>